<name>A0A1L9S596_9EURO</name>
<reference evidence="7" key="1">
    <citation type="journal article" date="2017" name="Genome Biol.">
        <title>Comparative genomics reveals high biological diversity and specific adaptations in the industrially and medically important fungal genus Aspergillus.</title>
        <authorList>
            <person name="de Vries R.P."/>
            <person name="Riley R."/>
            <person name="Wiebenga A."/>
            <person name="Aguilar-Osorio G."/>
            <person name="Amillis S."/>
            <person name="Uchima C.A."/>
            <person name="Anderluh G."/>
            <person name="Asadollahi M."/>
            <person name="Askin M."/>
            <person name="Barry K."/>
            <person name="Battaglia E."/>
            <person name="Bayram O."/>
            <person name="Benocci T."/>
            <person name="Braus-Stromeyer S.A."/>
            <person name="Caldana C."/>
            <person name="Canovas D."/>
            <person name="Cerqueira G.C."/>
            <person name="Chen F."/>
            <person name="Chen W."/>
            <person name="Choi C."/>
            <person name="Clum A."/>
            <person name="Dos Santos R.A."/>
            <person name="Damasio A.R."/>
            <person name="Diallinas G."/>
            <person name="Emri T."/>
            <person name="Fekete E."/>
            <person name="Flipphi M."/>
            <person name="Freyberg S."/>
            <person name="Gallo A."/>
            <person name="Gournas C."/>
            <person name="Habgood R."/>
            <person name="Hainaut M."/>
            <person name="Harispe M.L."/>
            <person name="Henrissat B."/>
            <person name="Hilden K.S."/>
            <person name="Hope R."/>
            <person name="Hossain A."/>
            <person name="Karabika E."/>
            <person name="Karaffa L."/>
            <person name="Karanyi Z."/>
            <person name="Krasevec N."/>
            <person name="Kuo A."/>
            <person name="Kusch H."/>
            <person name="LaButti K."/>
            <person name="Lagendijk E.L."/>
            <person name="Lapidus A."/>
            <person name="Levasseur A."/>
            <person name="Lindquist E."/>
            <person name="Lipzen A."/>
            <person name="Logrieco A.F."/>
            <person name="MacCabe A."/>
            <person name="Maekelae M.R."/>
            <person name="Malavazi I."/>
            <person name="Melin P."/>
            <person name="Meyer V."/>
            <person name="Mielnichuk N."/>
            <person name="Miskei M."/>
            <person name="Molnar A.P."/>
            <person name="Mule G."/>
            <person name="Ngan C.Y."/>
            <person name="Orejas M."/>
            <person name="Orosz E."/>
            <person name="Ouedraogo J.P."/>
            <person name="Overkamp K.M."/>
            <person name="Park H.-S."/>
            <person name="Perrone G."/>
            <person name="Piumi F."/>
            <person name="Punt P.J."/>
            <person name="Ram A.F."/>
            <person name="Ramon A."/>
            <person name="Rauscher S."/>
            <person name="Record E."/>
            <person name="Riano-Pachon D.M."/>
            <person name="Robert V."/>
            <person name="Roehrig J."/>
            <person name="Ruller R."/>
            <person name="Salamov A."/>
            <person name="Salih N.S."/>
            <person name="Samson R.A."/>
            <person name="Sandor E."/>
            <person name="Sanguinetti M."/>
            <person name="Schuetze T."/>
            <person name="Sepcic K."/>
            <person name="Shelest E."/>
            <person name="Sherlock G."/>
            <person name="Sophianopoulou V."/>
            <person name="Squina F.M."/>
            <person name="Sun H."/>
            <person name="Susca A."/>
            <person name="Todd R.B."/>
            <person name="Tsang A."/>
            <person name="Unkles S.E."/>
            <person name="van de Wiele N."/>
            <person name="van Rossen-Uffink D."/>
            <person name="Oliveira J.V."/>
            <person name="Vesth T.C."/>
            <person name="Visser J."/>
            <person name="Yu J.-H."/>
            <person name="Zhou M."/>
            <person name="Andersen M.R."/>
            <person name="Archer D.B."/>
            <person name="Baker S.E."/>
            <person name="Benoit I."/>
            <person name="Brakhage A.A."/>
            <person name="Braus G.H."/>
            <person name="Fischer R."/>
            <person name="Frisvad J.C."/>
            <person name="Goldman G.H."/>
            <person name="Houbraken J."/>
            <person name="Oakley B."/>
            <person name="Pocsi I."/>
            <person name="Scazzocchio C."/>
            <person name="Seiboth B."/>
            <person name="vanKuyk P.A."/>
            <person name="Wortman J."/>
            <person name="Dyer P.S."/>
            <person name="Grigoriev I.V."/>
        </authorList>
    </citation>
    <scope>NUCLEOTIDE SEQUENCE [LARGE SCALE GENOMIC DNA]</scope>
    <source>
        <strain evidence="7">CBS 506.65</strain>
    </source>
</reference>
<organism evidence="6 7">
    <name type="scientific">Penicilliopsis zonata CBS 506.65</name>
    <dbReference type="NCBI Taxonomy" id="1073090"/>
    <lineage>
        <taxon>Eukaryota</taxon>
        <taxon>Fungi</taxon>
        <taxon>Dikarya</taxon>
        <taxon>Ascomycota</taxon>
        <taxon>Pezizomycotina</taxon>
        <taxon>Eurotiomycetes</taxon>
        <taxon>Eurotiomycetidae</taxon>
        <taxon>Eurotiales</taxon>
        <taxon>Aspergillaceae</taxon>
        <taxon>Penicilliopsis</taxon>
    </lineage>
</organism>
<keyword evidence="7" id="KW-1185">Reference proteome</keyword>
<dbReference type="RefSeq" id="XP_022576838.1">
    <property type="nucleotide sequence ID" value="XM_022726201.1"/>
</dbReference>
<dbReference type="PANTHER" id="PTHR31465">
    <property type="entry name" value="PROTEIN RTA1-RELATED"/>
    <property type="match status" value="1"/>
</dbReference>
<sequence>MLETYHGVYLWKYIPNLVLSLIFLALFTIATLSWLEIIQDLTAATFYTDNLSLYLLTSVFLVVPPIMFAATLYMLYSRLVCAVIEGGERRFLSPSLSPVPVRWASRIFIIGDFGCFMIQGNAAGLLGKQDLTQIADYIIIVGLVLQIIVFVFFIGCCAIFHRRIRIQAGVSIPTHVPWQSCLNMLYVTSSATLVRNIYRVVEFVMQSADPNSYLLTTEWPLYVFDGALMILIMVIFYIWYPMNFNQEESRRLSWFINS</sequence>
<dbReference type="Pfam" id="PF04479">
    <property type="entry name" value="RTA1"/>
    <property type="match status" value="1"/>
</dbReference>
<evidence type="ECO:0000313" key="7">
    <source>
        <dbReference type="Proteomes" id="UP000184188"/>
    </source>
</evidence>
<keyword evidence="4 5" id="KW-0472">Membrane</keyword>
<keyword evidence="2 5" id="KW-0812">Transmembrane</keyword>
<dbReference type="GeneID" id="34612665"/>
<dbReference type="InterPro" id="IPR007568">
    <property type="entry name" value="RTA1"/>
</dbReference>
<evidence type="ECO:0000256" key="4">
    <source>
        <dbReference type="ARBA" id="ARBA00023136"/>
    </source>
</evidence>
<evidence type="ECO:0000256" key="1">
    <source>
        <dbReference type="ARBA" id="ARBA00004141"/>
    </source>
</evidence>
<comment type="subcellular location">
    <subcellularLocation>
        <location evidence="1">Membrane</location>
        <topology evidence="1">Multi-pass membrane protein</topology>
    </subcellularLocation>
</comment>
<dbReference type="STRING" id="1073090.A0A1L9S596"/>
<feature type="transmembrane region" description="Helical" evidence="5">
    <location>
        <begin position="221"/>
        <end position="240"/>
    </location>
</feature>
<dbReference type="EMBL" id="KV878361">
    <property type="protein sequence ID" value="OJJ42328.1"/>
    <property type="molecule type" value="Genomic_DNA"/>
</dbReference>
<evidence type="ECO:0008006" key="8">
    <source>
        <dbReference type="Google" id="ProtNLM"/>
    </source>
</evidence>
<evidence type="ECO:0000256" key="2">
    <source>
        <dbReference type="ARBA" id="ARBA00022692"/>
    </source>
</evidence>
<dbReference type="GO" id="GO:0016020">
    <property type="term" value="C:membrane"/>
    <property type="evidence" value="ECO:0007669"/>
    <property type="project" value="UniProtKB-SubCell"/>
</dbReference>
<gene>
    <name evidence="6" type="ORF">ASPZODRAFT_155346</name>
</gene>
<evidence type="ECO:0000256" key="3">
    <source>
        <dbReference type="ARBA" id="ARBA00022989"/>
    </source>
</evidence>
<feature type="transmembrane region" description="Helical" evidence="5">
    <location>
        <begin position="137"/>
        <end position="160"/>
    </location>
</feature>
<keyword evidence="3 5" id="KW-1133">Transmembrane helix</keyword>
<accession>A0A1L9S596</accession>
<dbReference type="AlphaFoldDB" id="A0A1L9S596"/>
<dbReference type="PANTHER" id="PTHR31465:SF27">
    <property type="entry name" value="DOMAIN PROTEIN, PUTATIVE (AFU_ORTHOLOGUE AFUA_3G01030)-RELATED"/>
    <property type="match status" value="1"/>
</dbReference>
<evidence type="ECO:0000313" key="6">
    <source>
        <dbReference type="EMBL" id="OJJ42328.1"/>
    </source>
</evidence>
<evidence type="ECO:0000256" key="5">
    <source>
        <dbReference type="SAM" id="Phobius"/>
    </source>
</evidence>
<dbReference type="Proteomes" id="UP000184188">
    <property type="component" value="Unassembled WGS sequence"/>
</dbReference>
<feature type="transmembrane region" description="Helical" evidence="5">
    <location>
        <begin position="53"/>
        <end position="76"/>
    </location>
</feature>
<dbReference type="VEuPathDB" id="FungiDB:ASPZODRAFT_155346"/>
<dbReference type="OrthoDB" id="3358017at2759"/>
<protein>
    <recommendedName>
        <fullName evidence="8">RTA1 domain protein</fullName>
    </recommendedName>
</protein>
<feature type="transmembrane region" description="Helical" evidence="5">
    <location>
        <begin position="13"/>
        <end position="32"/>
    </location>
</feature>
<proteinExistence type="predicted"/>